<organism evidence="7 8">
    <name type="scientific">Prauserella oleivorans</name>
    <dbReference type="NCBI Taxonomy" id="1478153"/>
    <lineage>
        <taxon>Bacteria</taxon>
        <taxon>Bacillati</taxon>
        <taxon>Actinomycetota</taxon>
        <taxon>Actinomycetes</taxon>
        <taxon>Pseudonocardiales</taxon>
        <taxon>Pseudonocardiaceae</taxon>
        <taxon>Prauserella</taxon>
    </lineage>
</organism>
<evidence type="ECO:0000313" key="7">
    <source>
        <dbReference type="EMBL" id="MFD2799161.1"/>
    </source>
</evidence>
<comment type="similarity">
    <text evidence="1 4">Belongs to the aldehyde dehydrogenase family.</text>
</comment>
<protein>
    <submittedName>
        <fullName evidence="7">Aldehyde dehydrogenase family protein</fullName>
    </submittedName>
</protein>
<dbReference type="PROSITE" id="PS00687">
    <property type="entry name" value="ALDEHYDE_DEHYDR_GLU"/>
    <property type="match status" value="1"/>
</dbReference>
<feature type="domain" description="Aldehyde dehydrogenase" evidence="6">
    <location>
        <begin position="17"/>
        <end position="485"/>
    </location>
</feature>
<keyword evidence="8" id="KW-1185">Reference proteome</keyword>
<accession>A0ABW5W7F7</accession>
<proteinExistence type="inferred from homology"/>
<evidence type="ECO:0000256" key="1">
    <source>
        <dbReference type="ARBA" id="ARBA00009986"/>
    </source>
</evidence>
<dbReference type="RefSeq" id="WP_377386287.1">
    <property type="nucleotide sequence ID" value="NZ_JBHSAN010000006.1"/>
</dbReference>
<dbReference type="InterPro" id="IPR029510">
    <property type="entry name" value="Ald_DH_CS_GLU"/>
</dbReference>
<gene>
    <name evidence="7" type="ORF">ACFS2C_07145</name>
</gene>
<dbReference type="PANTHER" id="PTHR42804:SF1">
    <property type="entry name" value="ALDEHYDE DEHYDROGENASE-RELATED"/>
    <property type="match status" value="1"/>
</dbReference>
<dbReference type="InterPro" id="IPR016161">
    <property type="entry name" value="Ald_DH/histidinol_DH"/>
</dbReference>
<dbReference type="Gene3D" id="3.40.605.10">
    <property type="entry name" value="Aldehyde Dehydrogenase, Chain A, domain 1"/>
    <property type="match status" value="1"/>
</dbReference>
<evidence type="ECO:0000259" key="6">
    <source>
        <dbReference type="Pfam" id="PF00171"/>
    </source>
</evidence>
<dbReference type="InterPro" id="IPR016162">
    <property type="entry name" value="Ald_DH_N"/>
</dbReference>
<dbReference type="EMBL" id="JBHUOF010000007">
    <property type="protein sequence ID" value="MFD2799161.1"/>
    <property type="molecule type" value="Genomic_DNA"/>
</dbReference>
<comment type="caution">
    <text evidence="7">The sequence shown here is derived from an EMBL/GenBank/DDBJ whole genome shotgun (WGS) entry which is preliminary data.</text>
</comment>
<dbReference type="Pfam" id="PF00171">
    <property type="entry name" value="Aldedh"/>
    <property type="match status" value="1"/>
</dbReference>
<dbReference type="Gene3D" id="3.40.309.10">
    <property type="entry name" value="Aldehyde Dehydrogenase, Chain A, domain 2"/>
    <property type="match status" value="1"/>
</dbReference>
<feature type="active site" evidence="3">
    <location>
        <position position="262"/>
    </location>
</feature>
<keyword evidence="2 4" id="KW-0560">Oxidoreductase</keyword>
<evidence type="ECO:0000256" key="4">
    <source>
        <dbReference type="RuleBase" id="RU003345"/>
    </source>
</evidence>
<dbReference type="InterPro" id="IPR016163">
    <property type="entry name" value="Ald_DH_C"/>
</dbReference>
<reference evidence="8" key="1">
    <citation type="journal article" date="2019" name="Int. J. Syst. Evol. Microbiol.">
        <title>The Global Catalogue of Microorganisms (GCM) 10K type strain sequencing project: providing services to taxonomists for standard genome sequencing and annotation.</title>
        <authorList>
            <consortium name="The Broad Institute Genomics Platform"/>
            <consortium name="The Broad Institute Genome Sequencing Center for Infectious Disease"/>
            <person name="Wu L."/>
            <person name="Ma J."/>
        </authorList>
    </citation>
    <scope>NUCLEOTIDE SEQUENCE [LARGE SCALE GENOMIC DNA]</scope>
    <source>
        <strain evidence="8">IBRC-M 10906</strain>
    </source>
</reference>
<evidence type="ECO:0000256" key="5">
    <source>
        <dbReference type="SAM" id="MobiDB-lite"/>
    </source>
</evidence>
<sequence length="498" mass="52090">MSALDTRSKSTYIDGAWRDGESEETFTSRSPSTERPMGTTALSSAAQVDAAVASARQAFDSSAWRSYGPADRADVLTRFADLLEKNMEPLARLIADEVGTPIGAARGMQVGGPIEALRWYAEMAVRGPRGGYEHALPLYDKPVLSTSLLRYEPAGVVAALPAYNYPINLLAWKLGGALASGCTTVALPSPHGMLTTLRVFELIEELDLPPGVVNLVVGGPDIGTRLTSHPDVSLVTFTGSDAVGSKVMSQAALGSLSKTVLELGGKSPNIILPSADLEATVAASVLRFARNAGQGCAAWSRVLVPEDKLAAFCDLADEFIKTVTVGDPQDEATVVGPVISAAHRDKVERMVSDALADGARIAAGGGRPDLPSGYYLNPAILTDVRPDAPIAQTELFAPIAIALPYSDVDEAVRIANATSYGLAANVFGPVDEAMPVAGRLRSGTVTINGGAGMRPDAPWGGPGRSGVGRELGEDGFAEFFEVKHIQWPLAGVTRPPGT</sequence>
<dbReference type="PANTHER" id="PTHR42804">
    <property type="entry name" value="ALDEHYDE DEHYDROGENASE"/>
    <property type="match status" value="1"/>
</dbReference>
<dbReference type="Proteomes" id="UP001597478">
    <property type="component" value="Unassembled WGS sequence"/>
</dbReference>
<evidence type="ECO:0000256" key="3">
    <source>
        <dbReference type="PROSITE-ProRule" id="PRU10007"/>
    </source>
</evidence>
<evidence type="ECO:0000256" key="2">
    <source>
        <dbReference type="ARBA" id="ARBA00023002"/>
    </source>
</evidence>
<evidence type="ECO:0000313" key="8">
    <source>
        <dbReference type="Proteomes" id="UP001597478"/>
    </source>
</evidence>
<dbReference type="InterPro" id="IPR015590">
    <property type="entry name" value="Aldehyde_DH_dom"/>
</dbReference>
<name>A0ABW5W7F7_9PSEU</name>
<dbReference type="SUPFAM" id="SSF53720">
    <property type="entry name" value="ALDH-like"/>
    <property type="match status" value="1"/>
</dbReference>
<feature type="region of interest" description="Disordered" evidence="5">
    <location>
        <begin position="1"/>
        <end position="39"/>
    </location>
</feature>